<gene>
    <name evidence="3" type="ordered locus">Clos_1517</name>
</gene>
<dbReference type="PROSITE" id="PS01066">
    <property type="entry name" value="UPP_SYNTHASE"/>
    <property type="match status" value="1"/>
</dbReference>
<protein>
    <recommendedName>
        <fullName evidence="2">Isoprenyl transferase</fullName>
        <ecNumber evidence="2">2.5.1.-</ecNumber>
    </recommendedName>
</protein>
<comment type="function">
    <text evidence="2">Catalyzes the condensation of isopentenyl diphosphate (IPP) with allylic pyrophosphates generating different type of terpenoids.</text>
</comment>
<accession>A8MHH3</accession>
<dbReference type="PANTHER" id="PTHR10291:SF0">
    <property type="entry name" value="DEHYDRODOLICHYL DIPHOSPHATE SYNTHASE 2"/>
    <property type="match status" value="1"/>
</dbReference>
<keyword evidence="1 2" id="KW-0808">Transferase</keyword>
<sequence length="251" mass="28592">MLNNLWNSSNKKEISSINMGSLPQHIAIIMDGNGRWGTERMLPRNLGHKAGVEALRDVIKTASNIGVQYLTLYAFSTENWKRPVSEVSFLMKLLIEYLRKEIAELHENNVKIQIIGDVAGLPKEVIKEIEKATIKTMNNQGLCVNIALNYGSRAEITDAIKKIAKMVENQEIQSDDIDESLVHSFLYTAATPDPDLLIRTSGELRLSNFLLWQCAYSELWFTDVYWPDFTGEHLIMAITDYQNRKRRFGGI</sequence>
<name>A8MHH3_ALKOO</name>
<dbReference type="PANTHER" id="PTHR10291">
    <property type="entry name" value="DEHYDRODOLICHYL DIPHOSPHATE SYNTHASE FAMILY MEMBER"/>
    <property type="match status" value="1"/>
</dbReference>
<keyword evidence="4" id="KW-1185">Reference proteome</keyword>
<dbReference type="GO" id="GO:0000287">
    <property type="term" value="F:magnesium ion binding"/>
    <property type="evidence" value="ECO:0007669"/>
    <property type="project" value="UniProtKB-UniRule"/>
</dbReference>
<evidence type="ECO:0000256" key="2">
    <source>
        <dbReference type="HAMAP-Rule" id="MF_01139"/>
    </source>
</evidence>
<feature type="binding site" evidence="2">
    <location>
        <begin position="32"/>
        <end position="35"/>
    </location>
    <ligand>
        <name>substrate</name>
    </ligand>
</feature>
<dbReference type="RefSeq" id="WP_012159372.1">
    <property type="nucleotide sequence ID" value="NC_009922.1"/>
</dbReference>
<dbReference type="InterPro" id="IPR036424">
    <property type="entry name" value="UPP_synth-like_sf"/>
</dbReference>
<keyword evidence="2" id="KW-0460">Magnesium</keyword>
<dbReference type="HAMAP" id="MF_01139">
    <property type="entry name" value="ISPT"/>
    <property type="match status" value="1"/>
</dbReference>
<dbReference type="GO" id="GO:0030145">
    <property type="term" value="F:manganese ion binding"/>
    <property type="evidence" value="ECO:0007669"/>
    <property type="project" value="TreeGrafter"/>
</dbReference>
<feature type="binding site" evidence="2">
    <location>
        <position position="44"/>
    </location>
    <ligand>
        <name>substrate</name>
    </ligand>
</feature>
<feature type="binding site" evidence="2">
    <location>
        <begin position="76"/>
        <end position="78"/>
    </location>
    <ligand>
        <name>substrate</name>
    </ligand>
</feature>
<feature type="binding site" evidence="2">
    <location>
        <begin position="205"/>
        <end position="207"/>
    </location>
    <ligand>
        <name>substrate</name>
    </ligand>
</feature>
<proteinExistence type="inferred from homology"/>
<dbReference type="KEGG" id="aoe:Clos_1517"/>
<dbReference type="GO" id="GO:0005829">
    <property type="term" value="C:cytosol"/>
    <property type="evidence" value="ECO:0007669"/>
    <property type="project" value="TreeGrafter"/>
</dbReference>
<dbReference type="EC" id="2.5.1.-" evidence="2"/>
<feature type="binding site" evidence="2">
    <location>
        <position position="218"/>
    </location>
    <ligand>
        <name>Mg(2+)</name>
        <dbReference type="ChEBI" id="CHEBI:18420"/>
    </ligand>
</feature>
<dbReference type="HOGENOM" id="CLU_038505_1_1_9"/>
<evidence type="ECO:0000313" key="3">
    <source>
        <dbReference type="EMBL" id="ABW19060.1"/>
    </source>
</evidence>
<keyword evidence="2" id="KW-0479">Metal-binding</keyword>
<dbReference type="OrthoDB" id="4191603at2"/>
<evidence type="ECO:0000256" key="1">
    <source>
        <dbReference type="ARBA" id="ARBA00022679"/>
    </source>
</evidence>
<feature type="active site" evidence="2">
    <location>
        <position position="31"/>
    </location>
</feature>
<feature type="binding site" evidence="2">
    <location>
        <position position="48"/>
    </location>
    <ligand>
        <name>substrate</name>
    </ligand>
</feature>
<reference evidence="4" key="1">
    <citation type="submission" date="2007-10" db="EMBL/GenBank/DDBJ databases">
        <title>Complete genome of Alkaliphilus oremlandii OhILAs.</title>
        <authorList>
            <person name="Copeland A."/>
            <person name="Lucas S."/>
            <person name="Lapidus A."/>
            <person name="Barry K."/>
            <person name="Detter J.C."/>
            <person name="Glavina del Rio T."/>
            <person name="Hammon N."/>
            <person name="Israni S."/>
            <person name="Dalin E."/>
            <person name="Tice H."/>
            <person name="Pitluck S."/>
            <person name="Chain P."/>
            <person name="Malfatti S."/>
            <person name="Shin M."/>
            <person name="Vergez L."/>
            <person name="Schmutz J."/>
            <person name="Larimer F."/>
            <person name="Land M."/>
            <person name="Hauser L."/>
            <person name="Kyrpides N."/>
            <person name="Mikhailova N."/>
            <person name="Stolz J.F."/>
            <person name="Dawson A."/>
            <person name="Fisher E."/>
            <person name="Crable B."/>
            <person name="Perera E."/>
            <person name="Lisak J."/>
            <person name="Ranganathan M."/>
            <person name="Basu P."/>
            <person name="Richardson P."/>
        </authorList>
    </citation>
    <scope>NUCLEOTIDE SEQUENCE [LARGE SCALE GENOMIC DNA]</scope>
    <source>
        <strain evidence="4">OhILAs</strain>
    </source>
</reference>
<comment type="cofactor">
    <cofactor evidence="2">
        <name>Mg(2+)</name>
        <dbReference type="ChEBI" id="CHEBI:18420"/>
    </cofactor>
    <text evidence="2">Binds 2 magnesium ions per subunit.</text>
</comment>
<feature type="binding site" evidence="2">
    <location>
        <position position="36"/>
    </location>
    <ligand>
        <name>substrate</name>
    </ligand>
</feature>
<dbReference type="InterPro" id="IPR001441">
    <property type="entry name" value="UPP_synth-like"/>
</dbReference>
<feature type="binding site" evidence="2">
    <location>
        <position position="31"/>
    </location>
    <ligand>
        <name>Mg(2+)</name>
        <dbReference type="ChEBI" id="CHEBI:18420"/>
    </ligand>
</feature>
<dbReference type="NCBIfam" id="TIGR00055">
    <property type="entry name" value="uppS"/>
    <property type="match status" value="1"/>
</dbReference>
<dbReference type="NCBIfam" id="NF011405">
    <property type="entry name" value="PRK14830.1"/>
    <property type="match status" value="1"/>
</dbReference>
<dbReference type="SUPFAM" id="SSF64005">
    <property type="entry name" value="Undecaprenyl diphosphate synthase"/>
    <property type="match status" value="1"/>
</dbReference>
<dbReference type="InterPro" id="IPR018520">
    <property type="entry name" value="UPP_synth-like_CS"/>
</dbReference>
<comment type="similarity">
    <text evidence="2">Belongs to the UPP synthase family.</text>
</comment>
<dbReference type="eggNOG" id="COG0020">
    <property type="taxonomic scope" value="Bacteria"/>
</dbReference>
<feature type="binding site" evidence="2">
    <location>
        <position position="199"/>
    </location>
    <ligand>
        <name>substrate</name>
    </ligand>
</feature>
<dbReference type="CDD" id="cd00475">
    <property type="entry name" value="Cis_IPPS"/>
    <property type="match status" value="1"/>
</dbReference>
<dbReference type="Proteomes" id="UP000000269">
    <property type="component" value="Chromosome"/>
</dbReference>
<evidence type="ECO:0000313" key="4">
    <source>
        <dbReference type="Proteomes" id="UP000000269"/>
    </source>
</evidence>
<dbReference type="GO" id="GO:0008834">
    <property type="term" value="F:ditrans,polycis-undecaprenyl-diphosphate synthase [(2E,6E)-farnesyl-diphosphate specific] activity"/>
    <property type="evidence" value="ECO:0007669"/>
    <property type="project" value="TreeGrafter"/>
</dbReference>
<feature type="binding site" evidence="2">
    <location>
        <position position="80"/>
    </location>
    <ligand>
        <name>substrate</name>
    </ligand>
</feature>
<dbReference type="EMBL" id="CP000853">
    <property type="protein sequence ID" value="ABW19060.1"/>
    <property type="molecule type" value="Genomic_DNA"/>
</dbReference>
<dbReference type="Pfam" id="PF01255">
    <property type="entry name" value="Prenyltransf"/>
    <property type="match status" value="1"/>
</dbReference>
<dbReference type="GO" id="GO:0016094">
    <property type="term" value="P:polyprenol biosynthetic process"/>
    <property type="evidence" value="ECO:0007669"/>
    <property type="project" value="TreeGrafter"/>
</dbReference>
<comment type="subunit">
    <text evidence="2">Homodimer.</text>
</comment>
<dbReference type="AlphaFoldDB" id="A8MHH3"/>
<dbReference type="STRING" id="350688.Clos_1517"/>
<organism evidence="3 4">
    <name type="scientific">Alkaliphilus oremlandii (strain OhILAs)</name>
    <name type="common">Clostridium oremlandii (strain OhILAs)</name>
    <dbReference type="NCBI Taxonomy" id="350688"/>
    <lineage>
        <taxon>Bacteria</taxon>
        <taxon>Bacillati</taxon>
        <taxon>Bacillota</taxon>
        <taxon>Clostridia</taxon>
        <taxon>Peptostreptococcales</taxon>
        <taxon>Natronincolaceae</taxon>
        <taxon>Alkaliphilus</taxon>
    </lineage>
</organism>
<feature type="active site" description="Proton acceptor" evidence="2">
    <location>
        <position position="79"/>
    </location>
</feature>
<dbReference type="Gene3D" id="3.40.1180.10">
    <property type="entry name" value="Decaprenyl diphosphate synthase-like"/>
    <property type="match status" value="1"/>
</dbReference>
<feature type="binding site" evidence="2">
    <location>
        <position position="82"/>
    </location>
    <ligand>
        <name>substrate</name>
    </ligand>
</feature>
<dbReference type="FunFam" id="3.40.1180.10:FF:000001">
    <property type="entry name" value="(2E,6E)-farnesyl-diphosphate-specific ditrans,polycis-undecaprenyl-diphosphate synthase"/>
    <property type="match status" value="1"/>
</dbReference>